<organism evidence="1">
    <name type="scientific">marine sediment metagenome</name>
    <dbReference type="NCBI Taxonomy" id="412755"/>
    <lineage>
        <taxon>unclassified sequences</taxon>
        <taxon>metagenomes</taxon>
        <taxon>ecological metagenomes</taxon>
    </lineage>
</organism>
<sequence length="543" mass="56054">MARFNFLQYTISVEKKTGAIVKVQTELKGVEQAGKRVEQGAKKMESAFGGIGSTLKTIGIAAFLFSAVKQATAASDSLNELNSAWKEGVGTIINEFEPALALMSRGLQGVILLITGLVKVISTGFKGALEVITKLLARDFTGALKAAETTVEVGFENILDTIQAAGDRAAQITRVSEQVQSKIILEEGKIRLGNLSLTGEERLALVDDIEKRALAVLRASGEFLIADKTRQAKLEIEILKELATEREAAQREIITNDTILAQTQAEIRQVAIDDEATSAEERQELLVEQLALRIEAIQQAAQVQSLTEETVNAKIELATLKHIKTLKKLKDDQFKGDVAATKNDLNLKLKALKTTTGLDAQRIAGISSAASAELQIAGNAANAARAGGAQAVKDAGAFAARIISIKGAEATARAFAAAGGFPLGIPAAIATAAVYAGLAATVSAISGAVAAKIAPPSGGGAAGPAGPGGGAFGFPTPVEVVEPVGGGGGFTPSEAAVVPGAAPGFGREDGGGPVAIVQVFTVAGKIPPETAKLIAQALRDNQR</sequence>
<name>A0A0F9SKA0_9ZZZZ</name>
<reference evidence="1" key="1">
    <citation type="journal article" date="2015" name="Nature">
        <title>Complex archaea that bridge the gap between prokaryotes and eukaryotes.</title>
        <authorList>
            <person name="Spang A."/>
            <person name="Saw J.H."/>
            <person name="Jorgensen S.L."/>
            <person name="Zaremba-Niedzwiedzka K."/>
            <person name="Martijn J."/>
            <person name="Lind A.E."/>
            <person name="van Eijk R."/>
            <person name="Schleper C."/>
            <person name="Guy L."/>
            <person name="Ettema T.J."/>
        </authorList>
    </citation>
    <scope>NUCLEOTIDE SEQUENCE</scope>
</reference>
<protein>
    <submittedName>
        <fullName evidence="1">Uncharacterized protein</fullName>
    </submittedName>
</protein>
<gene>
    <name evidence="1" type="ORF">LCGC14_0441320</name>
</gene>
<evidence type="ECO:0000313" key="1">
    <source>
        <dbReference type="EMBL" id="KKN69405.1"/>
    </source>
</evidence>
<dbReference type="AlphaFoldDB" id="A0A0F9SKA0"/>
<dbReference type="EMBL" id="LAZR01000427">
    <property type="protein sequence ID" value="KKN69405.1"/>
    <property type="molecule type" value="Genomic_DNA"/>
</dbReference>
<accession>A0A0F9SKA0</accession>
<comment type="caution">
    <text evidence="1">The sequence shown here is derived from an EMBL/GenBank/DDBJ whole genome shotgun (WGS) entry which is preliminary data.</text>
</comment>
<proteinExistence type="predicted"/>